<accession>A0AAU9QKK5</accession>
<protein>
    <submittedName>
        <fullName evidence="1">Uncharacterized protein</fullName>
    </submittedName>
</protein>
<reference evidence="1" key="1">
    <citation type="submission" date="2022-01" db="EMBL/GenBank/DDBJ databases">
        <authorList>
            <person name="Lagorce A."/>
        </authorList>
    </citation>
    <scope>NUCLEOTIDE SEQUENCE</scope>
    <source>
        <strain evidence="1">Th15_F1_A12</strain>
    </source>
</reference>
<proteinExistence type="predicted"/>
<dbReference type="RefSeq" id="WP_095666148.1">
    <property type="nucleotide sequence ID" value="NZ_CAKMTZ010000093.1"/>
</dbReference>
<comment type="caution">
    <text evidence="1">The sequence shown here is derived from an EMBL/GenBank/DDBJ whole genome shotgun (WGS) entry which is preliminary data.</text>
</comment>
<organism evidence="1 2">
    <name type="scientific">Vibrio jasicida</name>
    <dbReference type="NCBI Taxonomy" id="766224"/>
    <lineage>
        <taxon>Bacteria</taxon>
        <taxon>Pseudomonadati</taxon>
        <taxon>Pseudomonadota</taxon>
        <taxon>Gammaproteobacteria</taxon>
        <taxon>Vibrionales</taxon>
        <taxon>Vibrionaceae</taxon>
        <taxon>Vibrio</taxon>
    </lineage>
</organism>
<dbReference type="EMBL" id="CAKMUD010000071">
    <property type="protein sequence ID" value="CAH1582867.1"/>
    <property type="molecule type" value="Genomic_DNA"/>
</dbReference>
<name>A0AAU9QKK5_9VIBR</name>
<sequence>MAITSEKEYQDALSELHSLIDCPITELFEKDIEKLESEMREWDKQHPLQEIEENESHKAQLHKLGFWDNYRP</sequence>
<evidence type="ECO:0000313" key="1">
    <source>
        <dbReference type="EMBL" id="CAH1582867.1"/>
    </source>
</evidence>
<gene>
    <name evidence="1" type="ORF">THF1A12_190030</name>
</gene>
<dbReference type="Proteomes" id="UP001295462">
    <property type="component" value="Unassembled WGS sequence"/>
</dbReference>
<evidence type="ECO:0000313" key="2">
    <source>
        <dbReference type="Proteomes" id="UP001295462"/>
    </source>
</evidence>
<dbReference type="AlphaFoldDB" id="A0AAU9QKK5"/>